<name>A0A510UW49_9CELL</name>
<gene>
    <name evidence="1" type="ORF">CPE01_14540</name>
</gene>
<evidence type="ECO:0008006" key="3">
    <source>
        <dbReference type="Google" id="ProtNLM"/>
    </source>
</evidence>
<comment type="caution">
    <text evidence="1">The sequence shown here is derived from an EMBL/GenBank/DDBJ whole genome shotgun (WGS) entry which is preliminary data.</text>
</comment>
<accession>A0A510UW49</accession>
<dbReference type="RefSeq" id="WP_186811450.1">
    <property type="nucleotide sequence ID" value="NZ_BJUA01000006.1"/>
</dbReference>
<sequence length="336" mass="33962">MTLVTSATVTLDDLQYTVQIRSVAAELVLLPGVNRVEVAIAAGVDVPAAAGARASVELDGGDGPAVVITGTVDHVEHTTHGAVVVVTDAGAALAAARPAETYNGLTGVQVVGKLADLASADTGTVMALTQTAAYVADPRRTAAEHVAAIARRSDAVAAVDAEGRVTVVAWPVGVPTAAMRLDREFTSFTTSTHAPGHDFAPVGAGGSGAALSPDVWVPSTEAVTGADDPDGARTWEPDAVLRTRTDVDLAARGAASRRAAATARLRATCWLQPARRPGDVVRIDETTDSSQAGPWLLTSVRHELSPGLARTALVGVSAGAVDDLLGGLTGGLGGLL</sequence>
<dbReference type="AlphaFoldDB" id="A0A510UW49"/>
<dbReference type="EMBL" id="BJUA01000006">
    <property type="protein sequence ID" value="GEK17721.1"/>
    <property type="molecule type" value="Genomic_DNA"/>
</dbReference>
<dbReference type="SUPFAM" id="SSF69279">
    <property type="entry name" value="Phage tail proteins"/>
    <property type="match status" value="1"/>
</dbReference>
<evidence type="ECO:0000313" key="1">
    <source>
        <dbReference type="EMBL" id="GEK17721.1"/>
    </source>
</evidence>
<organism evidence="1 2">
    <name type="scientific">Cellulomonas persica</name>
    <dbReference type="NCBI Taxonomy" id="76861"/>
    <lineage>
        <taxon>Bacteria</taxon>
        <taxon>Bacillati</taxon>
        <taxon>Actinomycetota</taxon>
        <taxon>Actinomycetes</taxon>
        <taxon>Micrococcales</taxon>
        <taxon>Cellulomonadaceae</taxon>
        <taxon>Cellulomonas</taxon>
    </lineage>
</organism>
<reference evidence="1 2" key="1">
    <citation type="submission" date="2019-07" db="EMBL/GenBank/DDBJ databases">
        <title>Whole genome shotgun sequence of Cellulomonas persica NBRC 101101.</title>
        <authorList>
            <person name="Hosoyama A."/>
            <person name="Uohara A."/>
            <person name="Ohji S."/>
            <person name="Ichikawa N."/>
        </authorList>
    </citation>
    <scope>NUCLEOTIDE SEQUENCE [LARGE SCALE GENOMIC DNA]</scope>
    <source>
        <strain evidence="1 2">NBRC 101101</strain>
    </source>
</reference>
<keyword evidence="2" id="KW-1185">Reference proteome</keyword>
<evidence type="ECO:0000313" key="2">
    <source>
        <dbReference type="Proteomes" id="UP000321386"/>
    </source>
</evidence>
<dbReference type="Proteomes" id="UP000321386">
    <property type="component" value="Unassembled WGS sequence"/>
</dbReference>
<protein>
    <recommendedName>
        <fullName evidence="3">Tail protein</fullName>
    </recommendedName>
</protein>
<proteinExistence type="predicted"/>